<dbReference type="HOGENOM" id="CLU_3080237_0_0_4"/>
<reference evidence="1 2" key="1">
    <citation type="submission" date="2010-08" db="EMBL/GenBank/DDBJ databases">
        <title>Complete sequence of Gallionella capsiferriformans ES-2.</title>
        <authorList>
            <consortium name="US DOE Joint Genome Institute"/>
            <person name="Lucas S."/>
            <person name="Copeland A."/>
            <person name="Lapidus A."/>
            <person name="Cheng J.-F."/>
            <person name="Bruce D."/>
            <person name="Goodwin L."/>
            <person name="Pitluck S."/>
            <person name="Chertkov O."/>
            <person name="Davenport K.W."/>
            <person name="Detter J.C."/>
            <person name="Han C."/>
            <person name="Tapia R."/>
            <person name="Land M."/>
            <person name="Hauser L."/>
            <person name="Chang Y.-J."/>
            <person name="Jeffries C."/>
            <person name="Kyrpides N."/>
            <person name="Ivanova N."/>
            <person name="Mikhailova N."/>
            <person name="Shelobolina E.S."/>
            <person name="Picardal F."/>
            <person name="Roden E."/>
            <person name="Emerson D."/>
            <person name="Woyke T."/>
        </authorList>
    </citation>
    <scope>NUCLEOTIDE SEQUENCE [LARGE SCALE GENOMIC DNA]</scope>
    <source>
        <strain evidence="1 2">ES-2</strain>
    </source>
</reference>
<dbReference type="STRING" id="395494.Galf_1476"/>
<dbReference type="Proteomes" id="UP000001235">
    <property type="component" value="Chromosome"/>
</dbReference>
<protein>
    <submittedName>
        <fullName evidence="1">Uncharacterized protein</fullName>
    </submittedName>
</protein>
<dbReference type="AlphaFoldDB" id="D9SG48"/>
<keyword evidence="2" id="KW-1185">Reference proteome</keyword>
<proteinExistence type="predicted"/>
<organism evidence="1 2">
    <name type="scientific">Gallionella capsiferriformans (strain ES-2)</name>
    <name type="common">Gallionella ferruginea capsiferriformans (strain ES-2)</name>
    <dbReference type="NCBI Taxonomy" id="395494"/>
    <lineage>
        <taxon>Bacteria</taxon>
        <taxon>Pseudomonadati</taxon>
        <taxon>Pseudomonadota</taxon>
        <taxon>Betaproteobacteria</taxon>
        <taxon>Nitrosomonadales</taxon>
        <taxon>Gallionellaceae</taxon>
        <taxon>Gallionella</taxon>
    </lineage>
</organism>
<evidence type="ECO:0000313" key="1">
    <source>
        <dbReference type="EMBL" id="ADL55495.1"/>
    </source>
</evidence>
<dbReference type="EMBL" id="CP002159">
    <property type="protein sequence ID" value="ADL55495.1"/>
    <property type="molecule type" value="Genomic_DNA"/>
</dbReference>
<sequence>MSHEVINDAEIHALVKRAEKCLLPLAAHVKSSGFLLFIRLPDGRDFELHFPQEEEVDSTL</sequence>
<dbReference type="KEGG" id="gca:Galf_1476"/>
<name>D9SG48_GALCS</name>
<gene>
    <name evidence="1" type="ordered locus">Galf_1476</name>
</gene>
<evidence type="ECO:0000313" key="2">
    <source>
        <dbReference type="Proteomes" id="UP000001235"/>
    </source>
</evidence>
<accession>D9SG48</accession>